<dbReference type="OrthoDB" id="10017160at2759"/>
<proteinExistence type="predicted"/>
<comment type="caution">
    <text evidence="1">The sequence shown here is derived from an EMBL/GenBank/DDBJ whole genome shotgun (WGS) entry which is preliminary data.</text>
</comment>
<dbReference type="PANTHER" id="PTHR46060:SF1">
    <property type="entry name" value="MARINER MOS1 TRANSPOSASE-LIKE PROTEIN"/>
    <property type="match status" value="1"/>
</dbReference>
<gene>
    <name evidence="1" type="ORF">EVAR_5489_1</name>
</gene>
<organism evidence="1 2">
    <name type="scientific">Eumeta variegata</name>
    <name type="common">Bagworm moth</name>
    <name type="synonym">Eumeta japonica</name>
    <dbReference type="NCBI Taxonomy" id="151549"/>
    <lineage>
        <taxon>Eukaryota</taxon>
        <taxon>Metazoa</taxon>
        <taxon>Ecdysozoa</taxon>
        <taxon>Arthropoda</taxon>
        <taxon>Hexapoda</taxon>
        <taxon>Insecta</taxon>
        <taxon>Pterygota</taxon>
        <taxon>Neoptera</taxon>
        <taxon>Endopterygota</taxon>
        <taxon>Lepidoptera</taxon>
        <taxon>Glossata</taxon>
        <taxon>Ditrysia</taxon>
        <taxon>Tineoidea</taxon>
        <taxon>Psychidae</taxon>
        <taxon>Oiketicinae</taxon>
        <taxon>Eumeta</taxon>
    </lineage>
</organism>
<dbReference type="AlphaFoldDB" id="A0A4C1TBX5"/>
<dbReference type="Gene3D" id="3.30.420.10">
    <property type="entry name" value="Ribonuclease H-like superfamily/Ribonuclease H"/>
    <property type="match status" value="1"/>
</dbReference>
<accession>A0A4C1TBX5</accession>
<dbReference type="GO" id="GO:0003676">
    <property type="term" value="F:nucleic acid binding"/>
    <property type="evidence" value="ECO:0007669"/>
    <property type="project" value="InterPro"/>
</dbReference>
<evidence type="ECO:0008006" key="3">
    <source>
        <dbReference type="Google" id="ProtNLM"/>
    </source>
</evidence>
<reference evidence="1 2" key="1">
    <citation type="journal article" date="2019" name="Commun. Biol.">
        <title>The bagworm genome reveals a unique fibroin gene that provides high tensile strength.</title>
        <authorList>
            <person name="Kono N."/>
            <person name="Nakamura H."/>
            <person name="Ohtoshi R."/>
            <person name="Tomita M."/>
            <person name="Numata K."/>
            <person name="Arakawa K."/>
        </authorList>
    </citation>
    <scope>NUCLEOTIDE SEQUENCE [LARGE SCALE GENOMIC DNA]</scope>
</reference>
<evidence type="ECO:0000313" key="2">
    <source>
        <dbReference type="Proteomes" id="UP000299102"/>
    </source>
</evidence>
<keyword evidence="2" id="KW-1185">Reference proteome</keyword>
<dbReference type="PANTHER" id="PTHR46060">
    <property type="entry name" value="MARINER MOS1 TRANSPOSASE-LIKE PROTEIN"/>
    <property type="match status" value="1"/>
</dbReference>
<name>A0A4C1TBX5_EUMVA</name>
<evidence type="ECO:0000313" key="1">
    <source>
        <dbReference type="EMBL" id="GBP10917.1"/>
    </source>
</evidence>
<dbReference type="Proteomes" id="UP000299102">
    <property type="component" value="Unassembled WGS sequence"/>
</dbReference>
<protein>
    <recommendedName>
        <fullName evidence="3">Mariner Mos1 transposase</fullName>
    </recommendedName>
</protein>
<dbReference type="EMBL" id="BGZK01000043">
    <property type="protein sequence ID" value="GBP10917.1"/>
    <property type="molecule type" value="Genomic_DNA"/>
</dbReference>
<dbReference type="InterPro" id="IPR052709">
    <property type="entry name" value="Transposase-MT_Hybrid"/>
</dbReference>
<dbReference type="InterPro" id="IPR036397">
    <property type="entry name" value="RNaseH_sf"/>
</dbReference>
<sequence>MSQNKPKWRESEMPLNGRQLLFFNKTGYVATFTLENCGTVNSDQYTTICFPEVIDELHKNNYKRRIILHHDNASSYTAKQTNKLLKEKNVKLLSNPVYSPGLVSWDFFSQEKLRTNYGANDFHHQKRLSKSMKNMFPRSPGRSGINVFKIGLFI</sequence>